<reference evidence="4 5" key="1">
    <citation type="submission" date="2018-04" db="EMBL/GenBank/DDBJ databases">
        <authorList>
            <person name="Vogel A."/>
        </authorList>
    </citation>
    <scope>NUCLEOTIDE SEQUENCE [LARGE SCALE GENOMIC DNA]</scope>
</reference>
<sequence>MTRQRPNRPKVPLDQSPPPPMAASLRNAGSRFQLPRLRSFSSSAAATPRARNFFSDDINGEESAVYKHTLKFQKPSTITRAPKIYNSVSFIGTADFPLTRISTRGGASFGLHTFLNVSTSSACKNPFKIKLKMWGDVAELSLKHIRQNDLIYVSGNLTSYVMTGHEGNPRLFHEVIVKEINFVAGHSKAPTCREGKKAELSDEDRAEMDRRRLHLWQVFFSSPCEWWDNREKKLNSKAPDFKHKNTGEALWLKQDDPPWIRRQLELLDSTPVRRDSGNSQVSPLTYDI</sequence>
<protein>
    <recommendedName>
        <fullName evidence="6">Single-stranded DNA-binding protein</fullName>
    </recommendedName>
</protein>
<dbReference type="InterPro" id="IPR011344">
    <property type="entry name" value="ssDNA-bd"/>
</dbReference>
<dbReference type="InterPro" id="IPR000424">
    <property type="entry name" value="Primosome_PriB/ssb"/>
</dbReference>
<organism evidence="4 5">
    <name type="scientific">Cuscuta campestris</name>
    <dbReference type="NCBI Taxonomy" id="132261"/>
    <lineage>
        <taxon>Eukaryota</taxon>
        <taxon>Viridiplantae</taxon>
        <taxon>Streptophyta</taxon>
        <taxon>Embryophyta</taxon>
        <taxon>Tracheophyta</taxon>
        <taxon>Spermatophyta</taxon>
        <taxon>Magnoliopsida</taxon>
        <taxon>eudicotyledons</taxon>
        <taxon>Gunneridae</taxon>
        <taxon>Pentapetalae</taxon>
        <taxon>asterids</taxon>
        <taxon>lamiids</taxon>
        <taxon>Solanales</taxon>
        <taxon>Convolvulaceae</taxon>
        <taxon>Cuscuteae</taxon>
        <taxon>Cuscuta</taxon>
        <taxon>Cuscuta subgen. Grammica</taxon>
        <taxon>Cuscuta sect. Cleistogrammica</taxon>
    </lineage>
</organism>
<dbReference type="PANTHER" id="PTHR10302">
    <property type="entry name" value="SINGLE-STRANDED DNA-BINDING PROTEIN"/>
    <property type="match status" value="1"/>
</dbReference>
<proteinExistence type="predicted"/>
<name>A0A484NCM1_9ASTE</name>
<dbReference type="Proteomes" id="UP000595140">
    <property type="component" value="Unassembled WGS sequence"/>
</dbReference>
<evidence type="ECO:0008006" key="6">
    <source>
        <dbReference type="Google" id="ProtNLM"/>
    </source>
</evidence>
<evidence type="ECO:0000256" key="2">
    <source>
        <dbReference type="PROSITE-ProRule" id="PRU00252"/>
    </source>
</evidence>
<dbReference type="SUPFAM" id="SSF50249">
    <property type="entry name" value="Nucleic acid-binding proteins"/>
    <property type="match status" value="1"/>
</dbReference>
<dbReference type="EMBL" id="OOIL02006641">
    <property type="protein sequence ID" value="VFQ99125.1"/>
    <property type="molecule type" value="Genomic_DNA"/>
</dbReference>
<evidence type="ECO:0000256" key="1">
    <source>
        <dbReference type="ARBA" id="ARBA00023125"/>
    </source>
</evidence>
<gene>
    <name evidence="4" type="ORF">CCAM_LOCUS40901</name>
</gene>
<dbReference type="Gene3D" id="2.40.50.140">
    <property type="entry name" value="Nucleic acid-binding proteins"/>
    <property type="match status" value="1"/>
</dbReference>
<dbReference type="GO" id="GO:0006264">
    <property type="term" value="P:mitochondrial DNA replication"/>
    <property type="evidence" value="ECO:0007669"/>
    <property type="project" value="TreeGrafter"/>
</dbReference>
<dbReference type="InterPro" id="IPR012340">
    <property type="entry name" value="NA-bd_OB-fold"/>
</dbReference>
<dbReference type="GO" id="GO:0003697">
    <property type="term" value="F:single-stranded DNA binding"/>
    <property type="evidence" value="ECO:0007669"/>
    <property type="project" value="InterPro"/>
</dbReference>
<dbReference type="PROSITE" id="PS50935">
    <property type="entry name" value="SSB"/>
    <property type="match status" value="1"/>
</dbReference>
<dbReference type="GO" id="GO:0042645">
    <property type="term" value="C:mitochondrial nucleoid"/>
    <property type="evidence" value="ECO:0007669"/>
    <property type="project" value="TreeGrafter"/>
</dbReference>
<keyword evidence="5" id="KW-1185">Reference proteome</keyword>
<accession>A0A484NCM1</accession>
<evidence type="ECO:0000313" key="4">
    <source>
        <dbReference type="EMBL" id="VFQ99125.1"/>
    </source>
</evidence>
<dbReference type="PANTHER" id="PTHR10302:SF18">
    <property type="entry name" value="PROTEIN OSB1, MITOCHONDRIAL"/>
    <property type="match status" value="1"/>
</dbReference>
<feature type="region of interest" description="Disordered" evidence="3">
    <location>
        <begin position="1"/>
        <end position="23"/>
    </location>
</feature>
<dbReference type="OrthoDB" id="1078367at2759"/>
<dbReference type="AlphaFoldDB" id="A0A484NCM1"/>
<evidence type="ECO:0000313" key="5">
    <source>
        <dbReference type="Proteomes" id="UP000595140"/>
    </source>
</evidence>
<keyword evidence="1 2" id="KW-0238">DNA-binding</keyword>
<evidence type="ECO:0000256" key="3">
    <source>
        <dbReference type="SAM" id="MobiDB-lite"/>
    </source>
</evidence>